<dbReference type="InterPro" id="IPR006311">
    <property type="entry name" value="TAT_signal"/>
</dbReference>
<dbReference type="PROSITE" id="PS51318">
    <property type="entry name" value="TAT"/>
    <property type="match status" value="1"/>
</dbReference>
<dbReference type="Pfam" id="PF05960">
    <property type="entry name" value="DUF885"/>
    <property type="match status" value="1"/>
</dbReference>
<dbReference type="PANTHER" id="PTHR33361">
    <property type="entry name" value="GLR0591 PROTEIN"/>
    <property type="match status" value="1"/>
</dbReference>
<comment type="caution">
    <text evidence="2">The sequence shown here is derived from an EMBL/GenBank/DDBJ whole genome shotgun (WGS) entry which is preliminary data.</text>
</comment>
<feature type="chain" id="PRO_5045102146" evidence="1">
    <location>
        <begin position="26"/>
        <end position="603"/>
    </location>
</feature>
<organism evidence="2 3">
    <name type="scientific">Steroidobacter flavus</name>
    <dbReference type="NCBI Taxonomy" id="1842136"/>
    <lineage>
        <taxon>Bacteria</taxon>
        <taxon>Pseudomonadati</taxon>
        <taxon>Pseudomonadota</taxon>
        <taxon>Gammaproteobacteria</taxon>
        <taxon>Steroidobacterales</taxon>
        <taxon>Steroidobacteraceae</taxon>
        <taxon>Steroidobacter</taxon>
    </lineage>
</organism>
<accession>A0ABV8T527</accession>
<dbReference type="RefSeq" id="WP_380606259.1">
    <property type="nucleotide sequence ID" value="NZ_JBHSDU010000015.1"/>
</dbReference>
<sequence>MNRRTLLRAAVGASLAAVSGLPAFAANGRSPALDALLQRLAEEYLRRSPEQATQYEFDVGANADLRSKLDDRSLTATVKDHESATRALSEFAKIDRTKLGAAAQLDYDTAVFVYSTLKDLTGRYGTADIDLRPSPYPVSQMNGTYYWLPEFLGSRHPLESAPDVDAYFSRMSALARALDQETERIRHDAGIGVIPPSFVITRTLDQIRTLQETPPARTAMIGPAIERARAKKLGDLGPRAEEIFRTQIVPALTRQMDALRTLAPKSKTSAGVWALPDGDAYYAASVHSNTTTRIAPGDLHKRGLQLVADISAQLDRSLQEQGLKKGPIGERIKALDADPRFLVPENDAGREQLLAAARNDIAAIRALLPKGFKTIPKDELLVKRIPVAIENGAPGAFYSDGVGGQPGTFSLNLKSTAELPLWRLPTLTHHEGIPGHHFQFSVLRAAGELSLFRRLVRFSAYTEGWALYAERVADELGIYEKNAAGRIGLLQSELFRAARIVVDTGIHHHRWTREQAVNWMVENAGERQMSAEREIDRYCVYPGQACSFMVGATEIRAAREGARQKMGGRFDVRLYHDLVLRSGPVPIDVLHAAVDQWSKTAPG</sequence>
<gene>
    <name evidence="2" type="ORF">ACFPN2_37335</name>
</gene>
<protein>
    <submittedName>
        <fullName evidence="2">DUF885 domain-containing protein</fullName>
    </submittedName>
</protein>
<feature type="signal peptide" evidence="1">
    <location>
        <begin position="1"/>
        <end position="25"/>
    </location>
</feature>
<reference evidence="3" key="1">
    <citation type="journal article" date="2019" name="Int. J. Syst. Evol. Microbiol.">
        <title>The Global Catalogue of Microorganisms (GCM) 10K type strain sequencing project: providing services to taxonomists for standard genome sequencing and annotation.</title>
        <authorList>
            <consortium name="The Broad Institute Genomics Platform"/>
            <consortium name="The Broad Institute Genome Sequencing Center for Infectious Disease"/>
            <person name="Wu L."/>
            <person name="Ma J."/>
        </authorList>
    </citation>
    <scope>NUCLEOTIDE SEQUENCE [LARGE SCALE GENOMIC DNA]</scope>
    <source>
        <strain evidence="3">CGMCC 1.10759</strain>
    </source>
</reference>
<dbReference type="Proteomes" id="UP001595904">
    <property type="component" value="Unassembled WGS sequence"/>
</dbReference>
<evidence type="ECO:0000256" key="1">
    <source>
        <dbReference type="SAM" id="SignalP"/>
    </source>
</evidence>
<dbReference type="InterPro" id="IPR010281">
    <property type="entry name" value="DUF885"/>
</dbReference>
<dbReference type="PANTHER" id="PTHR33361:SF2">
    <property type="entry name" value="DUF885 DOMAIN-CONTAINING PROTEIN"/>
    <property type="match status" value="1"/>
</dbReference>
<evidence type="ECO:0000313" key="3">
    <source>
        <dbReference type="Proteomes" id="UP001595904"/>
    </source>
</evidence>
<keyword evidence="1" id="KW-0732">Signal</keyword>
<keyword evidence="3" id="KW-1185">Reference proteome</keyword>
<name>A0ABV8T527_9GAMM</name>
<proteinExistence type="predicted"/>
<dbReference type="EMBL" id="JBHSDU010000015">
    <property type="protein sequence ID" value="MFC4314788.1"/>
    <property type="molecule type" value="Genomic_DNA"/>
</dbReference>
<evidence type="ECO:0000313" key="2">
    <source>
        <dbReference type="EMBL" id="MFC4314788.1"/>
    </source>
</evidence>